<dbReference type="OrthoDB" id="9815400at2"/>
<evidence type="ECO:0000313" key="3">
    <source>
        <dbReference type="Proteomes" id="UP000245506"/>
    </source>
</evidence>
<accession>A0A317C6M5</accession>
<dbReference type="GO" id="GO:0005886">
    <property type="term" value="C:plasma membrane"/>
    <property type="evidence" value="ECO:0007669"/>
    <property type="project" value="TreeGrafter"/>
</dbReference>
<dbReference type="Proteomes" id="UP000245506">
    <property type="component" value="Unassembled WGS sequence"/>
</dbReference>
<feature type="transmembrane region" description="Helical" evidence="1">
    <location>
        <begin position="168"/>
        <end position="190"/>
    </location>
</feature>
<name>A0A317C6M5_9GAMM</name>
<feature type="transmembrane region" description="Helical" evidence="1">
    <location>
        <begin position="61"/>
        <end position="79"/>
    </location>
</feature>
<feature type="transmembrane region" description="Helical" evidence="1">
    <location>
        <begin position="111"/>
        <end position="134"/>
    </location>
</feature>
<keyword evidence="1" id="KW-0472">Membrane</keyword>
<organism evidence="2 3">
    <name type="scientific">Leucothrix arctica</name>
    <dbReference type="NCBI Taxonomy" id="1481894"/>
    <lineage>
        <taxon>Bacteria</taxon>
        <taxon>Pseudomonadati</taxon>
        <taxon>Pseudomonadota</taxon>
        <taxon>Gammaproteobacteria</taxon>
        <taxon>Thiotrichales</taxon>
        <taxon>Thiotrichaceae</taxon>
        <taxon>Leucothrix</taxon>
    </lineage>
</organism>
<gene>
    <name evidence="2" type="ORF">DKT75_19815</name>
</gene>
<evidence type="ECO:0008006" key="4">
    <source>
        <dbReference type="Google" id="ProtNLM"/>
    </source>
</evidence>
<dbReference type="InterPro" id="IPR052712">
    <property type="entry name" value="Acid_resist_chaperone_HdeD"/>
</dbReference>
<proteinExistence type="predicted"/>
<evidence type="ECO:0000313" key="2">
    <source>
        <dbReference type="EMBL" id="PWQ93851.1"/>
    </source>
</evidence>
<reference evidence="2 3" key="1">
    <citation type="submission" date="2018-05" db="EMBL/GenBank/DDBJ databases">
        <title>Leucothrix arctica sp. nov., isolated from Arctic seawater.</title>
        <authorList>
            <person name="Choi A."/>
            <person name="Baek K."/>
        </authorList>
    </citation>
    <scope>NUCLEOTIDE SEQUENCE [LARGE SCALE GENOMIC DNA]</scope>
    <source>
        <strain evidence="2 3">IMCC9719</strain>
    </source>
</reference>
<dbReference type="Pfam" id="PF03729">
    <property type="entry name" value="DUF308"/>
    <property type="match status" value="1"/>
</dbReference>
<sequence length="200" mass="22308">MTQASMNNETIQSNDIKDAQLEVLAMIPKFGTYSIIIGILLILTGCLGVLLPGVIAVEATLIIGATLLLGSIFWLVHIYNYKSYGWVQWLKPIILLITGCLMLFYPLRGVAFIGSLLLVYLVLDALSSFTFAYLLRPVKGWGWMIFNGVTSLALAVLFLMSWPEGTLIIIGLYISISLFFDGWALLYMGWMQRQLTKDQA</sequence>
<dbReference type="InterPro" id="IPR005325">
    <property type="entry name" value="DUF308_memb"/>
</dbReference>
<dbReference type="AlphaFoldDB" id="A0A317C6M5"/>
<dbReference type="RefSeq" id="WP_109826226.1">
    <property type="nucleotide sequence ID" value="NZ_QGKL01000042.1"/>
</dbReference>
<dbReference type="PANTHER" id="PTHR34989">
    <property type="entry name" value="PROTEIN HDED"/>
    <property type="match status" value="1"/>
</dbReference>
<keyword evidence="1" id="KW-0812">Transmembrane</keyword>
<dbReference type="PANTHER" id="PTHR34989:SF1">
    <property type="entry name" value="PROTEIN HDED"/>
    <property type="match status" value="1"/>
</dbReference>
<feature type="transmembrane region" description="Helical" evidence="1">
    <location>
        <begin position="86"/>
        <end position="105"/>
    </location>
</feature>
<keyword evidence="3" id="KW-1185">Reference proteome</keyword>
<comment type="caution">
    <text evidence="2">The sequence shown here is derived from an EMBL/GenBank/DDBJ whole genome shotgun (WGS) entry which is preliminary data.</text>
</comment>
<protein>
    <recommendedName>
        <fullName evidence="4">HdeD family acid-resistance protein</fullName>
    </recommendedName>
</protein>
<evidence type="ECO:0000256" key="1">
    <source>
        <dbReference type="SAM" id="Phobius"/>
    </source>
</evidence>
<feature type="transmembrane region" description="Helical" evidence="1">
    <location>
        <begin position="30"/>
        <end position="55"/>
    </location>
</feature>
<dbReference type="EMBL" id="QGKL01000042">
    <property type="protein sequence ID" value="PWQ93851.1"/>
    <property type="molecule type" value="Genomic_DNA"/>
</dbReference>
<keyword evidence="1" id="KW-1133">Transmembrane helix</keyword>
<feature type="transmembrane region" description="Helical" evidence="1">
    <location>
        <begin position="141"/>
        <end position="162"/>
    </location>
</feature>